<dbReference type="EMBL" id="CM056795">
    <property type="protein sequence ID" value="KAJ8720632.1"/>
    <property type="molecule type" value="Genomic_DNA"/>
</dbReference>
<evidence type="ECO:0000313" key="1">
    <source>
        <dbReference type="EMBL" id="KAJ8720632.1"/>
    </source>
</evidence>
<protein>
    <submittedName>
        <fullName evidence="1">Uncharacterized protein</fullName>
    </submittedName>
</protein>
<comment type="caution">
    <text evidence="1">The sequence shown here is derived from an EMBL/GenBank/DDBJ whole genome shotgun (WGS) entry which is preliminary data.</text>
</comment>
<name>A0ACC2QMN6_9NEOP</name>
<evidence type="ECO:0000313" key="2">
    <source>
        <dbReference type="Proteomes" id="UP001231649"/>
    </source>
</evidence>
<keyword evidence="2" id="KW-1185">Reference proteome</keyword>
<accession>A0ACC2QMN6</accession>
<organism evidence="1 2">
    <name type="scientific">Mythimna loreyi</name>
    <dbReference type="NCBI Taxonomy" id="667449"/>
    <lineage>
        <taxon>Eukaryota</taxon>
        <taxon>Metazoa</taxon>
        <taxon>Ecdysozoa</taxon>
        <taxon>Arthropoda</taxon>
        <taxon>Hexapoda</taxon>
        <taxon>Insecta</taxon>
        <taxon>Pterygota</taxon>
        <taxon>Neoptera</taxon>
        <taxon>Endopterygota</taxon>
        <taxon>Lepidoptera</taxon>
        <taxon>Glossata</taxon>
        <taxon>Ditrysia</taxon>
        <taxon>Noctuoidea</taxon>
        <taxon>Noctuidae</taxon>
        <taxon>Noctuinae</taxon>
        <taxon>Hadenini</taxon>
        <taxon>Mythimna</taxon>
    </lineage>
</organism>
<gene>
    <name evidence="1" type="ORF">PYW08_006097</name>
</gene>
<dbReference type="Proteomes" id="UP001231649">
    <property type="component" value="Chromosome 19"/>
</dbReference>
<proteinExistence type="predicted"/>
<sequence>MGYETEEPPKKLKEGVLVPVYQKKNYNKKRKGSPAPPPPKDMRKDGAEHWPKVDVQENVSDNLSSTSMSVSGVSSEVTEEHLQAAQMLDDLLTPSDLGFQSHDFPTGHETLTDEEDLRITPEATEAADFSSDDSVVDRTYAPEIDTSSSSESQGNDDHNVEVTSITEEHNERRKSKGTNIRKIIKHNTISKKNFCYMWNEADLHVE</sequence>
<reference evidence="1" key="1">
    <citation type="submission" date="2023-03" db="EMBL/GenBank/DDBJ databases">
        <title>Chromosome-level genomes of two armyworms, Mythimna separata and Mythimna loreyi, provide insights into the biosynthesis and reception of sex pheromones.</title>
        <authorList>
            <person name="Zhao H."/>
        </authorList>
    </citation>
    <scope>NUCLEOTIDE SEQUENCE</scope>
    <source>
        <strain evidence="1">BeijingLab</strain>
    </source>
</reference>